<dbReference type="AlphaFoldDB" id="A0A8H3IPA2"/>
<dbReference type="EMBL" id="CAJPDS010000027">
    <property type="protein sequence ID" value="CAF9920964.1"/>
    <property type="molecule type" value="Genomic_DNA"/>
</dbReference>
<keyword evidence="1" id="KW-0732">Signal</keyword>
<evidence type="ECO:0000256" key="1">
    <source>
        <dbReference type="SAM" id="SignalP"/>
    </source>
</evidence>
<feature type="chain" id="PRO_5034777390" evidence="1">
    <location>
        <begin position="21"/>
        <end position="439"/>
    </location>
</feature>
<gene>
    <name evidence="2" type="ORF">HETSPECPRED_004394</name>
</gene>
<protein>
    <submittedName>
        <fullName evidence="2">Uncharacterized protein</fullName>
    </submittedName>
</protein>
<organism evidence="2 3">
    <name type="scientific">Heterodermia speciosa</name>
    <dbReference type="NCBI Taxonomy" id="116794"/>
    <lineage>
        <taxon>Eukaryota</taxon>
        <taxon>Fungi</taxon>
        <taxon>Dikarya</taxon>
        <taxon>Ascomycota</taxon>
        <taxon>Pezizomycotina</taxon>
        <taxon>Lecanoromycetes</taxon>
        <taxon>OSLEUM clade</taxon>
        <taxon>Lecanoromycetidae</taxon>
        <taxon>Caliciales</taxon>
        <taxon>Physciaceae</taxon>
        <taxon>Heterodermia</taxon>
    </lineage>
</organism>
<proteinExistence type="predicted"/>
<accession>A0A8H3IPA2</accession>
<feature type="signal peptide" evidence="1">
    <location>
        <begin position="1"/>
        <end position="20"/>
    </location>
</feature>
<reference evidence="2" key="1">
    <citation type="submission" date="2021-03" db="EMBL/GenBank/DDBJ databases">
        <authorList>
            <person name="Tagirdzhanova G."/>
        </authorList>
    </citation>
    <scope>NUCLEOTIDE SEQUENCE</scope>
</reference>
<keyword evidence="3" id="KW-1185">Reference proteome</keyword>
<evidence type="ECO:0000313" key="2">
    <source>
        <dbReference type="EMBL" id="CAF9920964.1"/>
    </source>
</evidence>
<comment type="caution">
    <text evidence="2">The sequence shown here is derived from an EMBL/GenBank/DDBJ whole genome shotgun (WGS) entry which is preliminary data.</text>
</comment>
<sequence length="439" mass="47180">MYSFSTSLILGLNYVAHTYAVPIESLQSRDLATCQDPNAGIDPSCWDLLDLTNFVTNWKQTTPVCPPGPTTGKCCGATEAWTTCFLRMNQPESGTDCTTISSCAFSPSLKTIPDDSHMTAQAHYVIFNIYALNQFFSSWYTAMAYATTQAQLAIDGIVRDVDPNKKASGLKDHILLALTLGLAFLGGPEAEAVGQVAATAAKALITALQQAPGAVKALWPQGSTDTQIWQMASLSDDLGNLDSSIRARINAGLQLVQTDVPTFLAFAAGGQFSTPSPPSIDKETAGLEGALKTYLVSKALDSNNYIGTIVIGSNVIATEAAHSRCTVDFPGFCTGDNENLWHSDNSNADYLLAPKYGTEENTPASLVIKNVLDKGYTTGNQLYDAAATCNGMWDTDREAWNEPLESFSAYTRPAGVDLFKMTDKGIDFSCLSQLTIWNE</sequence>
<evidence type="ECO:0000313" key="3">
    <source>
        <dbReference type="Proteomes" id="UP000664521"/>
    </source>
</evidence>
<dbReference type="OrthoDB" id="5345753at2759"/>
<name>A0A8H3IPA2_9LECA</name>
<dbReference type="Proteomes" id="UP000664521">
    <property type="component" value="Unassembled WGS sequence"/>
</dbReference>